<sequence length="161" mass="17459">MPTGAVVVFHASAALKGGWEAGDGVVEEESGRTFMPIMGDCVSARYDKTAVKCIGSMPSSGCTQRKALKDVGTFAGGPLMLKLAPWSRIRQLCAESQDKNEYSSCYLVNMHESAIYMQLGSTVASQLAETYQNGLCMEDYVHLMHVSCFVHAFGHCGRMFA</sequence>
<dbReference type="Proteomes" id="UP000231279">
    <property type="component" value="Unassembled WGS sequence"/>
</dbReference>
<accession>A0A2G9GIR9</accession>
<keyword evidence="2" id="KW-1185">Reference proteome</keyword>
<protein>
    <submittedName>
        <fullName evidence="1">Uncharacterized protein</fullName>
    </submittedName>
</protein>
<dbReference type="AlphaFoldDB" id="A0A2G9GIR9"/>
<evidence type="ECO:0000313" key="2">
    <source>
        <dbReference type="Proteomes" id="UP000231279"/>
    </source>
</evidence>
<gene>
    <name evidence="1" type="ORF">CDL12_22366</name>
</gene>
<comment type="caution">
    <text evidence="1">The sequence shown here is derived from an EMBL/GenBank/DDBJ whole genome shotgun (WGS) entry which is preliminary data.</text>
</comment>
<proteinExistence type="predicted"/>
<evidence type="ECO:0000313" key="1">
    <source>
        <dbReference type="EMBL" id="PIN05092.1"/>
    </source>
</evidence>
<dbReference type="EMBL" id="NKXS01004898">
    <property type="protein sequence ID" value="PIN05092.1"/>
    <property type="molecule type" value="Genomic_DNA"/>
</dbReference>
<reference evidence="2" key="1">
    <citation type="journal article" date="2018" name="Gigascience">
        <title>Genome assembly of the Pink Ipe (Handroanthus impetiginosus, Bignoniaceae), a highly valued, ecologically keystone Neotropical timber forest tree.</title>
        <authorList>
            <person name="Silva-Junior O.B."/>
            <person name="Grattapaglia D."/>
            <person name="Novaes E."/>
            <person name="Collevatti R.G."/>
        </authorList>
    </citation>
    <scope>NUCLEOTIDE SEQUENCE [LARGE SCALE GENOMIC DNA]</scope>
    <source>
        <strain evidence="2">cv. UFG-1</strain>
    </source>
</reference>
<organism evidence="1 2">
    <name type="scientific">Handroanthus impetiginosus</name>
    <dbReference type="NCBI Taxonomy" id="429701"/>
    <lineage>
        <taxon>Eukaryota</taxon>
        <taxon>Viridiplantae</taxon>
        <taxon>Streptophyta</taxon>
        <taxon>Embryophyta</taxon>
        <taxon>Tracheophyta</taxon>
        <taxon>Spermatophyta</taxon>
        <taxon>Magnoliopsida</taxon>
        <taxon>eudicotyledons</taxon>
        <taxon>Gunneridae</taxon>
        <taxon>Pentapetalae</taxon>
        <taxon>asterids</taxon>
        <taxon>lamiids</taxon>
        <taxon>Lamiales</taxon>
        <taxon>Bignoniaceae</taxon>
        <taxon>Crescentiina</taxon>
        <taxon>Tabebuia alliance</taxon>
        <taxon>Handroanthus</taxon>
    </lineage>
</organism>
<name>A0A2G9GIR9_9LAMI</name>